<dbReference type="GO" id="GO:0032357">
    <property type="term" value="F:oxidized purine DNA binding"/>
    <property type="evidence" value="ECO:0007669"/>
    <property type="project" value="TreeGrafter"/>
</dbReference>
<sequence>MEESIFRSELMEWYQTSQRSLPWREAPNAYSCWLSEIILQQTRVAQGAPYYARFLETYPTVQDLADAPEEEVMRLWQGLGYYSRARNLHKCAKTVSHEMNNTFPSTYAGLQKLPGIGKYTAAAIASIVFNEAVPAVDGNMYRVFARYFGIQTDIASPKAFKEFFELGATIIDSGKPGDFNQAVMDLGATVCTPKKPLCDTCPLASGCHALAKGSQGDLPVKKKKIKVRERHLNYIVIRNGDKTFMRKREAGDVWQDLYDFHLIETEKPTDFDLLTDTVLESLIKTGASLADSSPTFKHVLSHQRLFARFYIIEAQGSGLDEILQNTGLKAYTDQEIESLAKPILIENYLKKYLDGRLLLA</sequence>
<dbReference type="GO" id="GO:0000701">
    <property type="term" value="F:purine-specific mismatch base pair DNA N-glycosylase activity"/>
    <property type="evidence" value="ECO:0007669"/>
    <property type="project" value="UniProtKB-EC"/>
</dbReference>
<evidence type="ECO:0000256" key="9">
    <source>
        <dbReference type="ARBA" id="ARBA00022801"/>
    </source>
</evidence>
<dbReference type="SUPFAM" id="SSF48150">
    <property type="entry name" value="DNA-glycosylase"/>
    <property type="match status" value="1"/>
</dbReference>
<dbReference type="InterPro" id="IPR023170">
    <property type="entry name" value="HhH_base_excis_C"/>
</dbReference>
<dbReference type="InterPro" id="IPR000445">
    <property type="entry name" value="HhH_motif"/>
</dbReference>
<dbReference type="SMART" id="SM00478">
    <property type="entry name" value="ENDO3c"/>
    <property type="match status" value="1"/>
</dbReference>
<evidence type="ECO:0000259" key="15">
    <source>
        <dbReference type="SMART" id="SM00478"/>
    </source>
</evidence>
<evidence type="ECO:0000256" key="1">
    <source>
        <dbReference type="ARBA" id="ARBA00000843"/>
    </source>
</evidence>
<dbReference type="Pfam" id="PF10576">
    <property type="entry name" value="EndIII_4Fe-2S"/>
    <property type="match status" value="1"/>
</dbReference>
<evidence type="ECO:0000256" key="13">
    <source>
        <dbReference type="ARBA" id="ARBA00023295"/>
    </source>
</evidence>
<keyword evidence="13 14" id="KW-0326">Glycosidase</keyword>
<dbReference type="InterPro" id="IPR011257">
    <property type="entry name" value="DNA_glycosylase"/>
</dbReference>
<dbReference type="AlphaFoldDB" id="A0AAU9CVZ4"/>
<dbReference type="SMART" id="SM00525">
    <property type="entry name" value="FES"/>
    <property type="match status" value="1"/>
</dbReference>
<dbReference type="GO" id="GO:0035485">
    <property type="term" value="F:adenine/guanine mispair binding"/>
    <property type="evidence" value="ECO:0007669"/>
    <property type="project" value="TreeGrafter"/>
</dbReference>
<dbReference type="SUPFAM" id="SSF55811">
    <property type="entry name" value="Nudix"/>
    <property type="match status" value="1"/>
</dbReference>
<dbReference type="GO" id="GO:0006284">
    <property type="term" value="P:base-excision repair"/>
    <property type="evidence" value="ECO:0007669"/>
    <property type="project" value="UniProtKB-UniRule"/>
</dbReference>
<keyword evidence="6" id="KW-0004">4Fe-4S</keyword>
<dbReference type="NCBIfam" id="TIGR01084">
    <property type="entry name" value="mutY"/>
    <property type="match status" value="1"/>
</dbReference>
<dbReference type="EC" id="3.2.2.31" evidence="4 14"/>
<dbReference type="KEGG" id="fax:FUAX_01800"/>
<evidence type="ECO:0000256" key="14">
    <source>
        <dbReference type="RuleBase" id="RU365096"/>
    </source>
</evidence>
<dbReference type="InterPro" id="IPR003265">
    <property type="entry name" value="HhH-GPD_domain"/>
</dbReference>
<comment type="function">
    <text evidence="2">Adenine glycosylase active on G-A mispairs. MutY also corrects error-prone DNA synthesis past GO lesions which are due to the oxidatively damaged form of guanine: 7,8-dihydro-8-oxoguanine (8-oxo-dGTP).</text>
</comment>
<dbReference type="InterPro" id="IPR044298">
    <property type="entry name" value="MIG/MutY"/>
</dbReference>
<dbReference type="PANTHER" id="PTHR42944">
    <property type="entry name" value="ADENINE DNA GLYCOSYLASE"/>
    <property type="match status" value="1"/>
</dbReference>
<keyword evidence="7" id="KW-0479">Metal-binding</keyword>
<dbReference type="Pfam" id="PF14815">
    <property type="entry name" value="NUDIX_4"/>
    <property type="match status" value="1"/>
</dbReference>
<dbReference type="InterPro" id="IPR029119">
    <property type="entry name" value="MutY_C"/>
</dbReference>
<dbReference type="GO" id="GO:0034039">
    <property type="term" value="F:8-oxo-7,8-dihydroguanine DNA N-glycosylase activity"/>
    <property type="evidence" value="ECO:0007669"/>
    <property type="project" value="TreeGrafter"/>
</dbReference>
<evidence type="ECO:0000256" key="5">
    <source>
        <dbReference type="ARBA" id="ARBA00022023"/>
    </source>
</evidence>
<dbReference type="Gene3D" id="1.10.1670.10">
    <property type="entry name" value="Helix-hairpin-Helix base-excision DNA repair enzymes (C-terminal)"/>
    <property type="match status" value="1"/>
</dbReference>
<comment type="cofactor">
    <cofactor evidence="14">
        <name>[4Fe-4S] cluster</name>
        <dbReference type="ChEBI" id="CHEBI:49883"/>
    </cofactor>
    <text evidence="14">Binds 1 [4Fe-4S] cluster.</text>
</comment>
<keyword evidence="12" id="KW-0234">DNA repair</keyword>
<dbReference type="InterPro" id="IPR003651">
    <property type="entry name" value="Endonuclease3_FeS-loop_motif"/>
</dbReference>
<dbReference type="CDD" id="cd00056">
    <property type="entry name" value="ENDO3c"/>
    <property type="match status" value="1"/>
</dbReference>
<comment type="catalytic activity">
    <reaction evidence="1 14">
        <text>Hydrolyzes free adenine bases from 7,8-dihydro-8-oxoguanine:adenine mismatched double-stranded DNA, leaving an apurinic site.</text>
        <dbReference type="EC" id="3.2.2.31"/>
    </reaction>
</comment>
<evidence type="ECO:0000313" key="16">
    <source>
        <dbReference type="EMBL" id="BDD07748.1"/>
    </source>
</evidence>
<keyword evidence="10 14" id="KW-0408">Iron</keyword>
<evidence type="ECO:0000256" key="3">
    <source>
        <dbReference type="ARBA" id="ARBA00008343"/>
    </source>
</evidence>
<evidence type="ECO:0000256" key="6">
    <source>
        <dbReference type="ARBA" id="ARBA00022485"/>
    </source>
</evidence>
<accession>A0AAU9CVZ4</accession>
<dbReference type="GO" id="GO:0006298">
    <property type="term" value="P:mismatch repair"/>
    <property type="evidence" value="ECO:0007669"/>
    <property type="project" value="TreeGrafter"/>
</dbReference>
<dbReference type="PANTHER" id="PTHR42944:SF1">
    <property type="entry name" value="ADENINE DNA GLYCOSYLASE"/>
    <property type="match status" value="1"/>
</dbReference>
<name>A0AAU9CVZ4_9BACT</name>
<dbReference type="InterPro" id="IPR015797">
    <property type="entry name" value="NUDIX_hydrolase-like_dom_sf"/>
</dbReference>
<dbReference type="InterPro" id="IPR004035">
    <property type="entry name" value="Endouclease-III_FeS-bd_BS"/>
</dbReference>
<dbReference type="Gene3D" id="3.90.79.10">
    <property type="entry name" value="Nucleoside Triphosphate Pyrophosphohydrolase"/>
    <property type="match status" value="1"/>
</dbReference>
<dbReference type="Pfam" id="PF00730">
    <property type="entry name" value="HhH-GPD"/>
    <property type="match status" value="1"/>
</dbReference>
<keyword evidence="11" id="KW-0411">Iron-sulfur</keyword>
<dbReference type="FunFam" id="1.10.340.30:FF:000002">
    <property type="entry name" value="Adenine DNA glycosylase"/>
    <property type="match status" value="1"/>
</dbReference>
<keyword evidence="8 14" id="KW-0227">DNA damage</keyword>
<proteinExistence type="inferred from homology"/>
<keyword evidence="17" id="KW-1185">Reference proteome</keyword>
<dbReference type="GO" id="GO:0046872">
    <property type="term" value="F:metal ion binding"/>
    <property type="evidence" value="ECO:0007669"/>
    <property type="project" value="UniProtKB-UniRule"/>
</dbReference>
<dbReference type="RefSeq" id="WP_338393056.1">
    <property type="nucleotide sequence ID" value="NZ_AP025314.1"/>
</dbReference>
<gene>
    <name evidence="16" type="primary">mutY</name>
    <name evidence="16" type="ORF">FUAX_01800</name>
</gene>
<dbReference type="Proteomes" id="UP001348817">
    <property type="component" value="Chromosome"/>
</dbReference>
<dbReference type="PROSITE" id="PS00764">
    <property type="entry name" value="ENDONUCLEASE_III_1"/>
    <property type="match status" value="1"/>
</dbReference>
<dbReference type="Gene3D" id="1.10.340.30">
    <property type="entry name" value="Hypothetical protein, domain 2"/>
    <property type="match status" value="1"/>
</dbReference>
<evidence type="ECO:0000256" key="4">
    <source>
        <dbReference type="ARBA" id="ARBA00012045"/>
    </source>
</evidence>
<evidence type="ECO:0000256" key="2">
    <source>
        <dbReference type="ARBA" id="ARBA00002933"/>
    </source>
</evidence>
<feature type="domain" description="HhH-GPD" evidence="15">
    <location>
        <begin position="38"/>
        <end position="189"/>
    </location>
</feature>
<dbReference type="EMBL" id="AP025314">
    <property type="protein sequence ID" value="BDD07748.1"/>
    <property type="molecule type" value="Genomic_DNA"/>
</dbReference>
<evidence type="ECO:0000256" key="7">
    <source>
        <dbReference type="ARBA" id="ARBA00022723"/>
    </source>
</evidence>
<dbReference type="Pfam" id="PF00633">
    <property type="entry name" value="HHH"/>
    <property type="match status" value="1"/>
</dbReference>
<dbReference type="GO" id="GO:0051539">
    <property type="term" value="F:4 iron, 4 sulfur cluster binding"/>
    <property type="evidence" value="ECO:0007669"/>
    <property type="project" value="UniProtKB-UniRule"/>
</dbReference>
<reference evidence="16 17" key="1">
    <citation type="submission" date="2021-12" db="EMBL/GenBank/DDBJ databases">
        <title>Genome sequencing of bacteria with rrn-lacking chromosome and rrn-plasmid.</title>
        <authorList>
            <person name="Anda M."/>
            <person name="Iwasaki W."/>
        </authorList>
    </citation>
    <scope>NUCLEOTIDE SEQUENCE [LARGE SCALE GENOMIC DNA]</scope>
    <source>
        <strain evidence="16 17">DSM 100852</strain>
    </source>
</reference>
<evidence type="ECO:0000256" key="11">
    <source>
        <dbReference type="ARBA" id="ARBA00023014"/>
    </source>
</evidence>
<protein>
    <recommendedName>
        <fullName evidence="5 14">Adenine DNA glycosylase</fullName>
        <ecNumber evidence="4 14">3.2.2.31</ecNumber>
    </recommendedName>
</protein>
<evidence type="ECO:0000256" key="10">
    <source>
        <dbReference type="ARBA" id="ARBA00023004"/>
    </source>
</evidence>
<organism evidence="16 17">
    <name type="scientific">Fulvitalea axinellae</name>
    <dbReference type="NCBI Taxonomy" id="1182444"/>
    <lineage>
        <taxon>Bacteria</taxon>
        <taxon>Pseudomonadati</taxon>
        <taxon>Bacteroidota</taxon>
        <taxon>Cytophagia</taxon>
        <taxon>Cytophagales</taxon>
        <taxon>Persicobacteraceae</taxon>
        <taxon>Fulvitalea</taxon>
    </lineage>
</organism>
<keyword evidence="9" id="KW-0378">Hydrolase</keyword>
<dbReference type="InterPro" id="IPR004036">
    <property type="entry name" value="Endonuclease-III-like_CS2"/>
</dbReference>
<dbReference type="PROSITE" id="PS01155">
    <property type="entry name" value="ENDONUCLEASE_III_2"/>
    <property type="match status" value="1"/>
</dbReference>
<evidence type="ECO:0000256" key="12">
    <source>
        <dbReference type="ARBA" id="ARBA00023204"/>
    </source>
</evidence>
<comment type="similarity">
    <text evidence="3 14">Belongs to the Nth/MutY family.</text>
</comment>
<dbReference type="InterPro" id="IPR005760">
    <property type="entry name" value="A/G_AdeGlyc_MutY"/>
</dbReference>
<evidence type="ECO:0000256" key="8">
    <source>
        <dbReference type="ARBA" id="ARBA00022763"/>
    </source>
</evidence>
<evidence type="ECO:0000313" key="17">
    <source>
        <dbReference type="Proteomes" id="UP001348817"/>
    </source>
</evidence>
<dbReference type="CDD" id="cd03431">
    <property type="entry name" value="NUDIX_DNA_Glycosylase_C-MutY"/>
    <property type="match status" value="1"/>
</dbReference>